<name>A0ABQ4Y437_9ASTR</name>
<dbReference type="EMBL" id="BQNB010010043">
    <property type="protein sequence ID" value="GJS71932.1"/>
    <property type="molecule type" value="Genomic_DNA"/>
</dbReference>
<comment type="caution">
    <text evidence="1">The sequence shown here is derived from an EMBL/GenBank/DDBJ whole genome shotgun (WGS) entry which is preliminary data.</text>
</comment>
<accession>A0ABQ4Y437</accession>
<keyword evidence="2" id="KW-1185">Reference proteome</keyword>
<sequence>MASDGSDQEAEYTLSKLLQRETVAEYESEFFMLINRVTGISESLLTSFYISGLKVALQIELLRARPTTLGEAFSLARITEARFEDERSATAIAKPNDLNTRVQVHDLEESSRHKPNKVEAIKISELIFLVESKYYAANQVGLIFNESNEAIYYERILELIVGQLCQYLCKHILGFEYDLQEANLQLKTWDPGIKIFFRQHLEDKVVPKEWGVLRPWLDNCRVYLLCFIRISDGVIV</sequence>
<proteinExistence type="predicted"/>
<reference evidence="1" key="1">
    <citation type="journal article" date="2022" name="Int. J. Mol. Sci.">
        <title>Draft Genome of Tanacetum Coccineum: Genomic Comparison of Closely Related Tanacetum-Family Plants.</title>
        <authorList>
            <person name="Yamashiro T."/>
            <person name="Shiraishi A."/>
            <person name="Nakayama K."/>
            <person name="Satake H."/>
        </authorList>
    </citation>
    <scope>NUCLEOTIDE SEQUENCE</scope>
</reference>
<organism evidence="1 2">
    <name type="scientific">Tanacetum coccineum</name>
    <dbReference type="NCBI Taxonomy" id="301880"/>
    <lineage>
        <taxon>Eukaryota</taxon>
        <taxon>Viridiplantae</taxon>
        <taxon>Streptophyta</taxon>
        <taxon>Embryophyta</taxon>
        <taxon>Tracheophyta</taxon>
        <taxon>Spermatophyta</taxon>
        <taxon>Magnoliopsida</taxon>
        <taxon>eudicotyledons</taxon>
        <taxon>Gunneridae</taxon>
        <taxon>Pentapetalae</taxon>
        <taxon>asterids</taxon>
        <taxon>campanulids</taxon>
        <taxon>Asterales</taxon>
        <taxon>Asteraceae</taxon>
        <taxon>Asteroideae</taxon>
        <taxon>Anthemideae</taxon>
        <taxon>Anthemidinae</taxon>
        <taxon>Tanacetum</taxon>
    </lineage>
</organism>
<protein>
    <submittedName>
        <fullName evidence="1">Uncharacterized protein</fullName>
    </submittedName>
</protein>
<evidence type="ECO:0000313" key="1">
    <source>
        <dbReference type="EMBL" id="GJS71932.1"/>
    </source>
</evidence>
<dbReference type="Proteomes" id="UP001151760">
    <property type="component" value="Unassembled WGS sequence"/>
</dbReference>
<evidence type="ECO:0000313" key="2">
    <source>
        <dbReference type="Proteomes" id="UP001151760"/>
    </source>
</evidence>
<gene>
    <name evidence="1" type="ORF">Tco_0704773</name>
</gene>
<reference evidence="1" key="2">
    <citation type="submission" date="2022-01" db="EMBL/GenBank/DDBJ databases">
        <authorList>
            <person name="Yamashiro T."/>
            <person name="Shiraishi A."/>
            <person name="Satake H."/>
            <person name="Nakayama K."/>
        </authorList>
    </citation>
    <scope>NUCLEOTIDE SEQUENCE</scope>
</reference>